<organism evidence="13 14">
    <name type="scientific">Mikania micrantha</name>
    <name type="common">bitter vine</name>
    <dbReference type="NCBI Taxonomy" id="192012"/>
    <lineage>
        <taxon>Eukaryota</taxon>
        <taxon>Viridiplantae</taxon>
        <taxon>Streptophyta</taxon>
        <taxon>Embryophyta</taxon>
        <taxon>Tracheophyta</taxon>
        <taxon>Spermatophyta</taxon>
        <taxon>Magnoliopsida</taxon>
        <taxon>eudicotyledons</taxon>
        <taxon>Gunneridae</taxon>
        <taxon>Pentapetalae</taxon>
        <taxon>asterids</taxon>
        <taxon>campanulids</taxon>
        <taxon>Asterales</taxon>
        <taxon>Asteraceae</taxon>
        <taxon>Asteroideae</taxon>
        <taxon>Heliantheae alliance</taxon>
        <taxon>Eupatorieae</taxon>
        <taxon>Mikania</taxon>
    </lineage>
</organism>
<evidence type="ECO:0000256" key="3">
    <source>
        <dbReference type="ARBA" id="ARBA00022448"/>
    </source>
</evidence>
<evidence type="ECO:0000256" key="1">
    <source>
        <dbReference type="ARBA" id="ARBA00004141"/>
    </source>
</evidence>
<dbReference type="GO" id="GO:0005524">
    <property type="term" value="F:ATP binding"/>
    <property type="evidence" value="ECO:0007669"/>
    <property type="project" value="UniProtKB-KW"/>
</dbReference>
<dbReference type="Gene3D" id="3.40.50.300">
    <property type="entry name" value="P-loop containing nucleotide triphosphate hydrolases"/>
    <property type="match status" value="1"/>
</dbReference>
<dbReference type="InterPro" id="IPR034003">
    <property type="entry name" value="ABCG_PDR_2"/>
</dbReference>
<evidence type="ECO:0000313" key="14">
    <source>
        <dbReference type="Proteomes" id="UP000326396"/>
    </source>
</evidence>
<evidence type="ECO:0000256" key="10">
    <source>
        <dbReference type="SAM" id="MobiDB-lite"/>
    </source>
</evidence>
<dbReference type="GO" id="GO:0016020">
    <property type="term" value="C:membrane"/>
    <property type="evidence" value="ECO:0007669"/>
    <property type="project" value="UniProtKB-SubCell"/>
</dbReference>
<name>A0A5N6PYL2_9ASTR</name>
<dbReference type="InterPro" id="IPR003593">
    <property type="entry name" value="AAA+_ATPase"/>
</dbReference>
<dbReference type="PROSITE" id="PS50893">
    <property type="entry name" value="ABC_TRANSPORTER_2"/>
    <property type="match status" value="1"/>
</dbReference>
<comment type="caution">
    <text evidence="13">The sequence shown here is derived from an EMBL/GenBank/DDBJ whole genome shotgun (WGS) entry which is preliminary data.</text>
</comment>
<evidence type="ECO:0000256" key="4">
    <source>
        <dbReference type="ARBA" id="ARBA00022692"/>
    </source>
</evidence>
<dbReference type="PANTHER" id="PTHR48040">
    <property type="entry name" value="PLEIOTROPIC DRUG RESISTANCE PROTEIN 1-LIKE ISOFORM X1"/>
    <property type="match status" value="1"/>
</dbReference>
<feature type="transmembrane region" description="Helical" evidence="11">
    <location>
        <begin position="565"/>
        <end position="588"/>
    </location>
</feature>
<proteinExistence type="inferred from homology"/>
<dbReference type="Proteomes" id="UP000326396">
    <property type="component" value="Linkage Group LG1"/>
</dbReference>
<keyword evidence="4 11" id="KW-0812">Transmembrane</keyword>
<evidence type="ECO:0000256" key="9">
    <source>
        <dbReference type="ARBA" id="ARBA00023136"/>
    </source>
</evidence>
<accession>A0A5N6PYL2</accession>
<dbReference type="SUPFAM" id="SSF52540">
    <property type="entry name" value="P-loop containing nucleoside triphosphate hydrolases"/>
    <property type="match status" value="1"/>
</dbReference>
<keyword evidence="7" id="KW-0067">ATP-binding</keyword>
<dbReference type="Pfam" id="PF01061">
    <property type="entry name" value="ABC2_membrane"/>
    <property type="match status" value="1"/>
</dbReference>
<feature type="domain" description="ABC transporter" evidence="12">
    <location>
        <begin position="1"/>
        <end position="239"/>
    </location>
</feature>
<feature type="transmembrane region" description="Helical" evidence="11">
    <location>
        <begin position="362"/>
        <end position="379"/>
    </location>
</feature>
<dbReference type="PANTHER" id="PTHR48040:SF48">
    <property type="entry name" value="AAA+ ATPASE DOMAIN, PIGMENT PERMEASE_PROTEIN ATP-BINDING CASSETTE SUB-FAMILY G"/>
    <property type="match status" value="1"/>
</dbReference>
<reference evidence="13 14" key="1">
    <citation type="submission" date="2019-05" db="EMBL/GenBank/DDBJ databases">
        <title>Mikania micrantha, genome provides insights into the molecular mechanism of rapid growth.</title>
        <authorList>
            <person name="Liu B."/>
        </authorList>
    </citation>
    <scope>NUCLEOTIDE SEQUENCE [LARGE SCALE GENOMIC DNA]</scope>
    <source>
        <strain evidence="13">NLD-2019</strain>
        <tissue evidence="13">Leaf</tissue>
    </source>
</reference>
<evidence type="ECO:0000256" key="5">
    <source>
        <dbReference type="ARBA" id="ARBA00022737"/>
    </source>
</evidence>
<evidence type="ECO:0000256" key="8">
    <source>
        <dbReference type="ARBA" id="ARBA00022989"/>
    </source>
</evidence>
<keyword evidence="14" id="KW-1185">Reference proteome</keyword>
<dbReference type="InterPro" id="IPR003439">
    <property type="entry name" value="ABC_transporter-like_ATP-bd"/>
</dbReference>
<evidence type="ECO:0000256" key="6">
    <source>
        <dbReference type="ARBA" id="ARBA00022741"/>
    </source>
</evidence>
<dbReference type="EMBL" id="SZYD01000001">
    <property type="protein sequence ID" value="KAD7477193.1"/>
    <property type="molecule type" value="Genomic_DNA"/>
</dbReference>
<keyword evidence="3" id="KW-0813">Transport</keyword>
<dbReference type="FunFam" id="3.40.50.300:FF:000059">
    <property type="entry name" value="ABC transporter G family member 40"/>
    <property type="match status" value="1"/>
</dbReference>
<evidence type="ECO:0000256" key="11">
    <source>
        <dbReference type="SAM" id="Phobius"/>
    </source>
</evidence>
<dbReference type="SMART" id="SM00382">
    <property type="entry name" value="AAA"/>
    <property type="match status" value="1"/>
</dbReference>
<keyword evidence="8 11" id="KW-1133">Transmembrane helix</keyword>
<keyword evidence="9 11" id="KW-0472">Membrane</keyword>
<evidence type="ECO:0000256" key="7">
    <source>
        <dbReference type="ARBA" id="ARBA00022840"/>
    </source>
</evidence>
<dbReference type="OrthoDB" id="66620at2759"/>
<evidence type="ECO:0000256" key="2">
    <source>
        <dbReference type="ARBA" id="ARBA00006012"/>
    </source>
</evidence>
<feature type="transmembrane region" description="Helical" evidence="11">
    <location>
        <begin position="332"/>
        <end position="350"/>
    </location>
</feature>
<keyword evidence="5" id="KW-0677">Repeat</keyword>
<evidence type="ECO:0000313" key="13">
    <source>
        <dbReference type="EMBL" id="KAD7477193.1"/>
    </source>
</evidence>
<sequence>MKEKGIEGGYLQLLKDVSGAFRPGILTALVGVSGAGKTTLMDVLAGRKTGGYIQGSIFVSGYPKNQATFARVSGYCEQNDIHSPNVTVYESLLYSSWLRLSSDVNSRTRKMFIAELMELMELNPIRNALVGLPGVDGLSIEQRKRLTIAVELVANPSIIFLDEPTSGLDARAAAIVMRTVRNTVDTGRTVVCTIHQPSIDIFESFDELILMKMGGQILYAGPLGKQSHKLLEYFGAITSVPKIRNGYNPAAWVLEVTSSMAESQRNIDFAEIYFKSSLYQENQELIRELSTPSSGSKDLFFHTEYTQPFLVQCKACLWKQHWSYWRNPQYNVTRFVTTIVIAAIFGVIFMNKGEKIEKQQDLLNMMGALFAAVVFLGAINQNAVQPIVAVERTVFYRERAAGMYSSLPYALAQLLPRRLFLPTNPPRPPLAIARSRNNRVTLYHDSNKYLHHDFVPADWISVDSCKSFVVLLLYVDECHLLHYVWHDDHVIDTKSTSFSCFSLFLPLPLEFVLGWCYWATPLSWTVYGLLTSQVGKETISFEVPGAGNMTVQWFIKQEFGFEYDFLPIVAAAHIVWFLLFFIIFVCGIKRDPKTPLRASSPISQIRKDRARTLIGSGVRRKHHHHLRNTHHHRHLKHQHRYRFDDARPGTPTQQHHRHHYSIIPISK</sequence>
<dbReference type="InterPro" id="IPR027417">
    <property type="entry name" value="P-loop_NTPase"/>
</dbReference>
<feature type="compositionally biased region" description="Basic residues" evidence="10">
    <location>
        <begin position="619"/>
        <end position="640"/>
    </location>
</feature>
<dbReference type="GO" id="GO:0140359">
    <property type="term" value="F:ABC-type transporter activity"/>
    <property type="evidence" value="ECO:0007669"/>
    <property type="project" value="InterPro"/>
</dbReference>
<keyword evidence="6" id="KW-0547">Nucleotide-binding</keyword>
<comment type="similarity">
    <text evidence="2">Belongs to the ABC transporter superfamily. ABCG family. PDR (TC 3.A.1.205) subfamily.</text>
</comment>
<dbReference type="CDD" id="cd03232">
    <property type="entry name" value="ABCG_PDR_domain2"/>
    <property type="match status" value="1"/>
</dbReference>
<dbReference type="AlphaFoldDB" id="A0A5N6PYL2"/>
<dbReference type="Pfam" id="PF00005">
    <property type="entry name" value="ABC_tran"/>
    <property type="match status" value="1"/>
</dbReference>
<dbReference type="GO" id="GO:0016887">
    <property type="term" value="F:ATP hydrolysis activity"/>
    <property type="evidence" value="ECO:0007669"/>
    <property type="project" value="InterPro"/>
</dbReference>
<comment type="subcellular location">
    <subcellularLocation>
        <location evidence="1">Membrane</location>
        <topology evidence="1">Multi-pass membrane protein</topology>
    </subcellularLocation>
</comment>
<gene>
    <name evidence="13" type="ORF">E3N88_00329</name>
</gene>
<evidence type="ECO:0000259" key="12">
    <source>
        <dbReference type="PROSITE" id="PS50893"/>
    </source>
</evidence>
<feature type="region of interest" description="Disordered" evidence="10">
    <location>
        <begin position="619"/>
        <end position="667"/>
    </location>
</feature>
<protein>
    <recommendedName>
        <fullName evidence="12">ABC transporter domain-containing protein</fullName>
    </recommendedName>
</protein>
<dbReference type="InterPro" id="IPR013525">
    <property type="entry name" value="ABC2_TM"/>
</dbReference>